<dbReference type="Pfam" id="PF26557">
    <property type="entry name" value="Cullin_AB"/>
    <property type="match status" value="1"/>
</dbReference>
<feature type="region of interest" description="Disordered" evidence="7">
    <location>
        <begin position="213"/>
        <end position="255"/>
    </location>
</feature>
<dbReference type="GO" id="GO:0006511">
    <property type="term" value="P:ubiquitin-dependent protein catabolic process"/>
    <property type="evidence" value="ECO:0007669"/>
    <property type="project" value="InterPro"/>
</dbReference>
<accession>A0AAW1NT79</accession>
<comment type="similarity">
    <text evidence="6">Belongs to the cullin family.</text>
</comment>
<keyword evidence="2" id="KW-0132">Cell division</keyword>
<name>A0AAW1NT79_9CHLO</name>
<dbReference type="EMBL" id="JALJOQ010000184">
    <property type="protein sequence ID" value="KAK9790960.1"/>
    <property type="molecule type" value="Genomic_DNA"/>
</dbReference>
<keyword evidence="3" id="KW-0498">Mitosis</keyword>
<dbReference type="InterPro" id="IPR016158">
    <property type="entry name" value="Cullin_homology"/>
</dbReference>
<evidence type="ECO:0000313" key="9">
    <source>
        <dbReference type="EMBL" id="KAK9790960.1"/>
    </source>
</evidence>
<evidence type="ECO:0000256" key="3">
    <source>
        <dbReference type="ARBA" id="ARBA00022776"/>
    </source>
</evidence>
<dbReference type="InterPro" id="IPR057975">
    <property type="entry name" value="TPR_ANAPC2"/>
</dbReference>
<reference evidence="9 10" key="1">
    <citation type="journal article" date="2024" name="Nat. Commun.">
        <title>Phylogenomics reveals the evolutionary origins of lichenization in chlorophyte algae.</title>
        <authorList>
            <person name="Puginier C."/>
            <person name="Libourel C."/>
            <person name="Otte J."/>
            <person name="Skaloud P."/>
            <person name="Haon M."/>
            <person name="Grisel S."/>
            <person name="Petersen M."/>
            <person name="Berrin J.G."/>
            <person name="Delaux P.M."/>
            <person name="Dal Grande F."/>
            <person name="Keller J."/>
        </authorList>
    </citation>
    <scope>NUCLEOTIDE SEQUENCE [LARGE SCALE GENOMIC DNA]</scope>
    <source>
        <strain evidence="9 10">SAG 2036</strain>
    </source>
</reference>
<dbReference type="Pfam" id="PF25773">
    <property type="entry name" value="TPR_ANAPC2"/>
    <property type="match status" value="1"/>
</dbReference>
<dbReference type="InterPro" id="IPR014786">
    <property type="entry name" value="ANAPC2_C"/>
</dbReference>
<dbReference type="GO" id="GO:0031625">
    <property type="term" value="F:ubiquitin protein ligase binding"/>
    <property type="evidence" value="ECO:0007669"/>
    <property type="project" value="InterPro"/>
</dbReference>
<proteinExistence type="inferred from homology"/>
<feature type="domain" description="Cullin family profile" evidence="8">
    <location>
        <begin position="605"/>
        <end position="824"/>
    </location>
</feature>
<dbReference type="GO" id="GO:0070979">
    <property type="term" value="P:protein K11-linked ubiquitination"/>
    <property type="evidence" value="ECO:0007669"/>
    <property type="project" value="TreeGrafter"/>
</dbReference>
<dbReference type="SUPFAM" id="SSF75632">
    <property type="entry name" value="Cullin homology domain"/>
    <property type="match status" value="1"/>
</dbReference>
<dbReference type="Gene3D" id="1.10.10.10">
    <property type="entry name" value="Winged helix-like DNA-binding domain superfamily/Winged helix DNA-binding domain"/>
    <property type="match status" value="1"/>
</dbReference>
<dbReference type="PANTHER" id="PTHR45957">
    <property type="entry name" value="ANAPHASE-PROMOTING COMPLEX SUBUNIT 2"/>
    <property type="match status" value="1"/>
</dbReference>
<evidence type="ECO:0000313" key="10">
    <source>
        <dbReference type="Proteomes" id="UP001465755"/>
    </source>
</evidence>
<evidence type="ECO:0000256" key="2">
    <source>
        <dbReference type="ARBA" id="ARBA00022618"/>
    </source>
</evidence>
<dbReference type="Proteomes" id="UP001465755">
    <property type="component" value="Unassembled WGS sequence"/>
</dbReference>
<evidence type="ECO:0000256" key="1">
    <source>
        <dbReference type="ARBA" id="ARBA00016068"/>
    </source>
</evidence>
<keyword evidence="5" id="KW-0131">Cell cycle</keyword>
<dbReference type="InterPro" id="IPR036390">
    <property type="entry name" value="WH_DNA-bd_sf"/>
</dbReference>
<evidence type="ECO:0000256" key="6">
    <source>
        <dbReference type="PROSITE-ProRule" id="PRU00330"/>
    </source>
</evidence>
<dbReference type="GO" id="GO:0007091">
    <property type="term" value="P:metaphase/anaphase transition of mitotic cell cycle"/>
    <property type="evidence" value="ECO:0007669"/>
    <property type="project" value="TreeGrafter"/>
</dbReference>
<dbReference type="GO" id="GO:0005680">
    <property type="term" value="C:anaphase-promoting complex"/>
    <property type="evidence" value="ECO:0007669"/>
    <property type="project" value="TreeGrafter"/>
</dbReference>
<dbReference type="Gene3D" id="1.20.1310.10">
    <property type="entry name" value="Cullin Repeats"/>
    <property type="match status" value="1"/>
</dbReference>
<gene>
    <name evidence="9" type="ORF">WJX73_003133</name>
</gene>
<dbReference type="AlphaFoldDB" id="A0AAW1NT79"/>
<organism evidence="9 10">
    <name type="scientific">Symbiochloris irregularis</name>
    <dbReference type="NCBI Taxonomy" id="706552"/>
    <lineage>
        <taxon>Eukaryota</taxon>
        <taxon>Viridiplantae</taxon>
        <taxon>Chlorophyta</taxon>
        <taxon>core chlorophytes</taxon>
        <taxon>Trebouxiophyceae</taxon>
        <taxon>Trebouxiales</taxon>
        <taxon>Trebouxiaceae</taxon>
        <taxon>Symbiochloris</taxon>
    </lineage>
</organism>
<dbReference type="InterPro" id="IPR036317">
    <property type="entry name" value="Cullin_homology_sf"/>
</dbReference>
<dbReference type="PROSITE" id="PS50069">
    <property type="entry name" value="CULLIN_2"/>
    <property type="match status" value="1"/>
</dbReference>
<protein>
    <recommendedName>
        <fullName evidence="1">Anaphase-promoting complex subunit 2</fullName>
    </recommendedName>
</protein>
<dbReference type="SUPFAM" id="SSF46785">
    <property type="entry name" value="Winged helix' DNA-binding domain"/>
    <property type="match status" value="1"/>
</dbReference>
<keyword evidence="4" id="KW-0833">Ubl conjugation pathway</keyword>
<evidence type="ECO:0000256" key="5">
    <source>
        <dbReference type="ARBA" id="ARBA00023306"/>
    </source>
</evidence>
<evidence type="ECO:0000256" key="7">
    <source>
        <dbReference type="SAM" id="MobiDB-lite"/>
    </source>
</evidence>
<keyword evidence="10" id="KW-1185">Reference proteome</keyword>
<feature type="compositionally biased region" description="Acidic residues" evidence="7">
    <location>
        <begin position="235"/>
        <end position="244"/>
    </location>
</feature>
<evidence type="ECO:0000259" key="8">
    <source>
        <dbReference type="PROSITE" id="PS50069"/>
    </source>
</evidence>
<comment type="caution">
    <text evidence="9">The sequence shown here is derived from an EMBL/GenBank/DDBJ whole genome shotgun (WGS) entry which is preliminary data.</text>
</comment>
<dbReference type="GO" id="GO:0051301">
    <property type="term" value="P:cell division"/>
    <property type="evidence" value="ECO:0007669"/>
    <property type="project" value="UniProtKB-KW"/>
</dbReference>
<dbReference type="InterPro" id="IPR036388">
    <property type="entry name" value="WH-like_DNA-bd_sf"/>
</dbReference>
<dbReference type="PANTHER" id="PTHR45957:SF1">
    <property type="entry name" value="ANAPHASE-PROMOTING COMPLEX SUBUNIT 2"/>
    <property type="match status" value="1"/>
</dbReference>
<dbReference type="SMART" id="SM00182">
    <property type="entry name" value="CULLIN"/>
    <property type="match status" value="1"/>
</dbReference>
<dbReference type="Gene3D" id="3.30.230.130">
    <property type="entry name" value="Cullin, Chain C, Domain 2"/>
    <property type="match status" value="1"/>
</dbReference>
<dbReference type="InterPro" id="IPR059120">
    <property type="entry name" value="Cullin-like_AB"/>
</dbReference>
<dbReference type="InterPro" id="IPR044554">
    <property type="entry name" value="ANAPC2"/>
</dbReference>
<dbReference type="Pfam" id="PF08672">
    <property type="entry name" value="ANAPC2"/>
    <property type="match status" value="1"/>
</dbReference>
<evidence type="ECO:0000256" key="4">
    <source>
        <dbReference type="ARBA" id="ARBA00022786"/>
    </source>
</evidence>
<feature type="compositionally biased region" description="Basic and acidic residues" evidence="7">
    <location>
        <begin position="213"/>
        <end position="222"/>
    </location>
</feature>
<sequence length="950" mass="104428">MAAGVDGRAVAAAWLGFTRCIETQVAQMQRAPTGANFAQRLARECDTTPDCLRGIEAIAATVVRPSQALFQDASQLAQFGLGELAMHHLHTNLQGLFNSTWLDSFWAPLQNAHLHDIDQEAASSGLLSLLVSQLQILVLQACMASTLMTFLQQELQSTVTQGTGAALANTANFAKHVGPLLMTSAPSPSFLRGVLSEIYAGALRKRAMASQECKGEDSRMHDLSNSADENTFIPEDGDASDDDSPPVTRPTSLRHQTPQAIAPELKVMDSAFFLDTWQSLMIPPYESGQQKGRSKKQPAFVKGQMSDGVRIFTLPDVSYADQDMTREHFWQLACLSACMRHLDLQDIAVEACAREVFSATEASVSTRLSSRTSLHQACLPAELTSIRTLMLPVLMALLAKQGPVDGVRRTVKDQQQYRQQMSDWEDRLTMYVYELVGRKRIAQFFDAVVEHPDSLPAIQDLTECLAHTNLASDFARRFGQAMQDRLLHAGAATVDILQQYISAIRALKAMDPSRGLVEAVGAPIQGYLRSRTDAIRCIVNSLTNPEGVEGEEGGLTLAEELARSPDRQGESGTVVGEGDEAAVVAYETWEPDPLPSSGALYEDPAEATQNSDILSTLISIYGTKELFINEYRRMLGDKLLAKRGYECGGEIRTLELLKLRFGDTNLHPCEVMLKDMADSKRLNANIQNLSSTSMHTPSRGRKKHQVDISHLSATVASGLFWPSLGTQSEEADVKLHPKMQEKLETYASKYYLLKSPRKLQWQPQLGTVHFTLTVGAVTRDFTVPPVLVTILMHLQDKSEWRASKLAAKMGMTQEALRTRMAYWLANGVVTDSKASRGELMYRAAEVLGAEDKAAMGSSALPAGADAFGAGASMEVQIKQEMAVYEQFILAMLTNHTGGLSLARIHNMLKMYVSEPPYDKTAQQLEGFLQQLVGEDKLSATNDIYSKRAQW</sequence>
<dbReference type="SMART" id="SM01013">
    <property type="entry name" value="APC2"/>
    <property type="match status" value="1"/>
</dbReference>